<sequence>MKAMVCTQYGSPDVLELREVAKPAPKAKELLVRIHAAAVTSGDIRVRTFNSPLLMWIPMRLVLGLTRPRNPILGVELAGVVEAVGKEVTRFKPGDRVFALTGMRFGGYAEYTCLREDSRVALQPDNVTHEDAAAILFGGTTALHFFRKGNLRSGHKVLIYGASGAVGTSAVQLAKHFGAEVTAVCSAAGAELVKSLGAERWIDYTRDDFTERPERYDIIFDAVGKLPKSKSLRALASGGSYLTVDGQGIAKERQEDVLLLKELTEQGRIRAVIDRRYTLKDIPEAHRYVESGRKKGNVIVTI</sequence>
<reference evidence="3" key="1">
    <citation type="submission" date="2011-06" db="EMBL/GenBank/DDBJ databases">
        <title>Complete genome sequence of Paenibacillus mucilaginosus KNP414.</title>
        <authorList>
            <person name="Wang J."/>
            <person name="Hu S."/>
            <person name="Hu X."/>
            <person name="Zhang B."/>
            <person name="Dong D."/>
            <person name="Zhang S."/>
            <person name="Zhao K."/>
            <person name="Wu D."/>
        </authorList>
    </citation>
    <scope>NUCLEOTIDE SEQUENCE [LARGE SCALE GENOMIC DNA]</scope>
    <source>
        <strain evidence="3">KNP414</strain>
    </source>
</reference>
<dbReference type="InterPro" id="IPR036291">
    <property type="entry name" value="NAD(P)-bd_dom_sf"/>
</dbReference>
<dbReference type="InterPro" id="IPR013154">
    <property type="entry name" value="ADH-like_N"/>
</dbReference>
<dbReference type="SUPFAM" id="SSF51735">
    <property type="entry name" value="NAD(P)-binding Rossmann-fold domains"/>
    <property type="match status" value="1"/>
</dbReference>
<proteinExistence type="predicted"/>
<dbReference type="CDD" id="cd08267">
    <property type="entry name" value="MDR1"/>
    <property type="match status" value="1"/>
</dbReference>
<dbReference type="InterPro" id="IPR050700">
    <property type="entry name" value="YIM1/Zinc_Alcohol_DH_Fams"/>
</dbReference>
<evidence type="ECO:0000313" key="2">
    <source>
        <dbReference type="EMBL" id="AEI39882.1"/>
    </source>
</evidence>
<dbReference type="Gene3D" id="3.90.180.10">
    <property type="entry name" value="Medium-chain alcohol dehydrogenases, catalytic domain"/>
    <property type="match status" value="1"/>
</dbReference>
<dbReference type="Pfam" id="PF08240">
    <property type="entry name" value="ADH_N"/>
    <property type="match status" value="1"/>
</dbReference>
<name>F8FJB9_PAEMK</name>
<dbReference type="Gene3D" id="3.40.50.720">
    <property type="entry name" value="NAD(P)-binding Rossmann-like Domain"/>
    <property type="match status" value="1"/>
</dbReference>
<dbReference type="SMART" id="SM00829">
    <property type="entry name" value="PKS_ER"/>
    <property type="match status" value="1"/>
</dbReference>
<dbReference type="InterPro" id="IPR020843">
    <property type="entry name" value="ER"/>
</dbReference>
<dbReference type="PANTHER" id="PTHR11695:SF648">
    <property type="entry name" value="ZINC-BINDING OXIDOREDUCTASE"/>
    <property type="match status" value="1"/>
</dbReference>
<dbReference type="InterPro" id="IPR013149">
    <property type="entry name" value="ADH-like_C"/>
</dbReference>
<organism evidence="2 3">
    <name type="scientific">Paenibacillus mucilaginosus (strain KNP414)</name>
    <dbReference type="NCBI Taxonomy" id="1036673"/>
    <lineage>
        <taxon>Bacteria</taxon>
        <taxon>Bacillati</taxon>
        <taxon>Bacillota</taxon>
        <taxon>Bacilli</taxon>
        <taxon>Bacillales</taxon>
        <taxon>Paenibacillaceae</taxon>
        <taxon>Paenibacillus</taxon>
    </lineage>
</organism>
<dbReference type="SUPFAM" id="SSF50129">
    <property type="entry name" value="GroES-like"/>
    <property type="match status" value="1"/>
</dbReference>
<gene>
    <name evidence="2" type="ordered locus">KNP414_01318</name>
</gene>
<feature type="domain" description="Enoyl reductase (ER)" evidence="1">
    <location>
        <begin position="10"/>
        <end position="300"/>
    </location>
</feature>
<dbReference type="RefSeq" id="WP_013915044.1">
    <property type="nucleotide sequence ID" value="NC_015690.1"/>
</dbReference>
<dbReference type="GO" id="GO:0016491">
    <property type="term" value="F:oxidoreductase activity"/>
    <property type="evidence" value="ECO:0007669"/>
    <property type="project" value="InterPro"/>
</dbReference>
<dbReference type="PANTHER" id="PTHR11695">
    <property type="entry name" value="ALCOHOL DEHYDROGENASE RELATED"/>
    <property type="match status" value="1"/>
</dbReference>
<evidence type="ECO:0000313" key="3">
    <source>
        <dbReference type="Proteomes" id="UP000006620"/>
    </source>
</evidence>
<dbReference type="InterPro" id="IPR011032">
    <property type="entry name" value="GroES-like_sf"/>
</dbReference>
<dbReference type="PATRIC" id="fig|1036673.3.peg.1152"/>
<dbReference type="EMBL" id="CP002869">
    <property type="protein sequence ID" value="AEI39882.1"/>
    <property type="molecule type" value="Genomic_DNA"/>
</dbReference>
<dbReference type="AlphaFoldDB" id="F8FJB9"/>
<protein>
    <submittedName>
        <fullName evidence="2">Putative oxidoreductase</fullName>
    </submittedName>
</protein>
<reference evidence="2 3" key="2">
    <citation type="journal article" date="2013" name="Genome Announc.">
        <title>Genome Sequence of Growth-Improving Paenibacillus mucilaginosus Strain KNP414.</title>
        <authorList>
            <person name="Lu J.J."/>
            <person name="Wang J.F."/>
            <person name="Hu X.F."/>
        </authorList>
    </citation>
    <scope>NUCLEOTIDE SEQUENCE [LARGE SCALE GENOMIC DNA]</scope>
    <source>
        <strain evidence="2 3">KNP414</strain>
    </source>
</reference>
<dbReference type="HOGENOM" id="CLU_026673_3_3_9"/>
<dbReference type="Proteomes" id="UP000006620">
    <property type="component" value="Chromosome"/>
</dbReference>
<accession>F8FJB9</accession>
<dbReference type="Pfam" id="PF00107">
    <property type="entry name" value="ADH_zinc_N"/>
    <property type="match status" value="1"/>
</dbReference>
<evidence type="ECO:0000259" key="1">
    <source>
        <dbReference type="SMART" id="SM00829"/>
    </source>
</evidence>
<dbReference type="KEGG" id="pms:KNP414_01318"/>